<proteinExistence type="inferred from homology"/>
<dbReference type="InterPro" id="IPR028055">
    <property type="entry name" value="YidC/Oxa/ALB_C"/>
</dbReference>
<evidence type="ECO:0000256" key="4">
    <source>
        <dbReference type="ARBA" id="ARBA00022989"/>
    </source>
</evidence>
<dbReference type="VEuPathDB" id="FungiDB:C8Q69DRAFT_136593"/>
<name>A0A443I063_BYSSP</name>
<dbReference type="GO" id="GO:0033617">
    <property type="term" value="P:mitochondrial respiratory chain complex IV assembly"/>
    <property type="evidence" value="ECO:0007669"/>
    <property type="project" value="TreeGrafter"/>
</dbReference>
<comment type="subcellular location">
    <subcellularLocation>
        <location evidence="1 6">Membrane</location>
        <topology evidence="1 6">Multi-pass membrane protein</topology>
    </subcellularLocation>
</comment>
<dbReference type="GeneID" id="39594650"/>
<dbReference type="EMBL" id="RCNU01000002">
    <property type="protein sequence ID" value="RWQ97448.1"/>
    <property type="molecule type" value="Genomic_DNA"/>
</dbReference>
<feature type="domain" description="Membrane insertase YidC/Oxa/ALB C-terminal" evidence="7">
    <location>
        <begin position="61"/>
        <end position="310"/>
    </location>
</feature>
<dbReference type="STRING" id="264951.A0A443I063"/>
<keyword evidence="3 6" id="KW-0812">Transmembrane</keyword>
<evidence type="ECO:0000256" key="2">
    <source>
        <dbReference type="ARBA" id="ARBA00009877"/>
    </source>
</evidence>
<organism evidence="8 9">
    <name type="scientific">Byssochlamys spectabilis</name>
    <name type="common">Paecilomyces variotii</name>
    <dbReference type="NCBI Taxonomy" id="264951"/>
    <lineage>
        <taxon>Eukaryota</taxon>
        <taxon>Fungi</taxon>
        <taxon>Dikarya</taxon>
        <taxon>Ascomycota</taxon>
        <taxon>Pezizomycotina</taxon>
        <taxon>Eurotiomycetes</taxon>
        <taxon>Eurotiomycetidae</taxon>
        <taxon>Eurotiales</taxon>
        <taxon>Thermoascaceae</taxon>
        <taxon>Paecilomyces</taxon>
    </lineage>
</organism>
<dbReference type="Pfam" id="PF02096">
    <property type="entry name" value="60KD_IMP"/>
    <property type="match status" value="1"/>
</dbReference>
<keyword evidence="5" id="KW-0472">Membrane</keyword>
<keyword evidence="4" id="KW-1133">Transmembrane helix</keyword>
<gene>
    <name evidence="8" type="ORF">C8Q69DRAFT_136593</name>
</gene>
<evidence type="ECO:0000256" key="6">
    <source>
        <dbReference type="RuleBase" id="RU003945"/>
    </source>
</evidence>
<dbReference type="GO" id="GO:0032979">
    <property type="term" value="P:protein insertion into mitochondrial inner membrane from matrix"/>
    <property type="evidence" value="ECO:0007669"/>
    <property type="project" value="TreeGrafter"/>
</dbReference>
<dbReference type="PANTHER" id="PTHR12428">
    <property type="entry name" value="OXA1"/>
    <property type="match status" value="1"/>
</dbReference>
<protein>
    <submittedName>
        <fullName evidence="8">Putative mitochondrial export translocase Oxa2</fullName>
    </submittedName>
</protein>
<keyword evidence="9" id="KW-1185">Reference proteome</keyword>
<evidence type="ECO:0000256" key="1">
    <source>
        <dbReference type="ARBA" id="ARBA00004141"/>
    </source>
</evidence>
<dbReference type="Proteomes" id="UP000283841">
    <property type="component" value="Unassembled WGS sequence"/>
</dbReference>
<dbReference type="GO" id="GO:0032977">
    <property type="term" value="F:membrane insertase activity"/>
    <property type="evidence" value="ECO:0007669"/>
    <property type="project" value="InterPro"/>
</dbReference>
<dbReference type="RefSeq" id="XP_028487093.1">
    <property type="nucleotide sequence ID" value="XM_028625373.1"/>
</dbReference>
<dbReference type="GO" id="GO:0005743">
    <property type="term" value="C:mitochondrial inner membrane"/>
    <property type="evidence" value="ECO:0007669"/>
    <property type="project" value="TreeGrafter"/>
</dbReference>
<dbReference type="AlphaFoldDB" id="A0A443I063"/>
<evidence type="ECO:0000256" key="3">
    <source>
        <dbReference type="ARBA" id="ARBA00022692"/>
    </source>
</evidence>
<comment type="caution">
    <text evidence="8">The sequence shown here is derived from an EMBL/GenBank/DDBJ whole genome shotgun (WGS) entry which is preliminary data.</text>
</comment>
<comment type="similarity">
    <text evidence="2 6">Belongs to the OXA1/ALB3/YidC family.</text>
</comment>
<evidence type="ECO:0000259" key="7">
    <source>
        <dbReference type="Pfam" id="PF02096"/>
    </source>
</evidence>
<sequence>MASIYPRLVLRARSGGNIISSSAFQQRRSFHPTRPSPFINEALDISSSFLHGVHDVTGLPWAASIPLTAFIVRMTVALPLQIYTRIHARRNRDLSPLLLSWRKVYQDQIMEKAKEEGRPLLPFEADQKLNEEMSKRQKSLRKRWKAARFHGMATFLQIPIWLSLMESLRAMCGNNNGLVPWFLSLMESESADPSQYHHLNIEQSLASEGALWFPDLLAGDTTGILPLMLAATIWTNVSVGWKTPSFKELADFPRTEMVKQGVLKTIKMFIQFMAINIGINSYMSGMPTGLMIYWITSANVATLQTAFLNKYMFSKAPLKPWMKMHVGLRKAGEAKPEKAASKI</sequence>
<dbReference type="PANTHER" id="PTHR12428:SF65">
    <property type="entry name" value="CYTOCHROME C OXIDASE ASSEMBLY PROTEIN COX18, MITOCHONDRIAL"/>
    <property type="match status" value="1"/>
</dbReference>
<accession>A0A443I063</accession>
<evidence type="ECO:0000313" key="9">
    <source>
        <dbReference type="Proteomes" id="UP000283841"/>
    </source>
</evidence>
<evidence type="ECO:0000256" key="5">
    <source>
        <dbReference type="ARBA" id="ARBA00023136"/>
    </source>
</evidence>
<reference evidence="8 9" key="1">
    <citation type="journal article" date="2018" name="Front. Microbiol.">
        <title>Genomic and genetic insights into a cosmopolitan fungus, Paecilomyces variotii (Eurotiales).</title>
        <authorList>
            <person name="Urquhart A.S."/>
            <person name="Mondo S.J."/>
            <person name="Makela M.R."/>
            <person name="Hane J.K."/>
            <person name="Wiebenga A."/>
            <person name="He G."/>
            <person name="Mihaltcheva S."/>
            <person name="Pangilinan J."/>
            <person name="Lipzen A."/>
            <person name="Barry K."/>
            <person name="de Vries R.P."/>
            <person name="Grigoriev I.V."/>
            <person name="Idnurm A."/>
        </authorList>
    </citation>
    <scope>NUCLEOTIDE SEQUENCE [LARGE SCALE GENOMIC DNA]</scope>
    <source>
        <strain evidence="8 9">CBS 101075</strain>
    </source>
</reference>
<dbReference type="InterPro" id="IPR001708">
    <property type="entry name" value="YidC/ALB3/OXA1/COX18"/>
</dbReference>
<evidence type="ECO:0000313" key="8">
    <source>
        <dbReference type="EMBL" id="RWQ97448.1"/>
    </source>
</evidence>